<dbReference type="AlphaFoldDB" id="A0A0X7YAT8"/>
<dbReference type="PANTHER" id="PTHR11524">
    <property type="entry name" value="60S RIBOSOMAL PROTEIN L7"/>
    <property type="match status" value="1"/>
</dbReference>
<name>A0A0X7YAT8_PANFL</name>
<dbReference type="InterPro" id="IPR036919">
    <property type="entry name" value="Ribo_uL30_ferredoxin-like_sf"/>
</dbReference>
<evidence type="ECO:0000259" key="9">
    <source>
        <dbReference type="Pfam" id="PF08079"/>
    </source>
</evidence>
<dbReference type="EMBL" id="KC507329">
    <property type="protein sequence ID" value="AHB12452.1"/>
    <property type="molecule type" value="mRNA"/>
</dbReference>
<feature type="region of interest" description="Disordered" evidence="7">
    <location>
        <begin position="1"/>
        <end position="26"/>
    </location>
</feature>
<dbReference type="InterPro" id="IPR039699">
    <property type="entry name" value="Ribosomal_uL30"/>
</dbReference>
<comment type="function">
    <text evidence="6">Binds to G-rich structures in 28S rRNA and in mRNAs. Plays a regulatory role in the translation apparatus; inhibits cell-free translation of mRNAs.</text>
</comment>
<dbReference type="GO" id="GO:0022625">
    <property type="term" value="C:cytosolic large ribosomal subunit"/>
    <property type="evidence" value="ECO:0007669"/>
    <property type="project" value="TreeGrafter"/>
</dbReference>
<evidence type="ECO:0000256" key="1">
    <source>
        <dbReference type="ARBA" id="ARBA00007594"/>
    </source>
</evidence>
<evidence type="ECO:0000256" key="5">
    <source>
        <dbReference type="ARBA" id="ARBA00041271"/>
    </source>
</evidence>
<dbReference type="GO" id="GO:0000463">
    <property type="term" value="P:maturation of LSU-rRNA from tricistronic rRNA transcript (SSU-rRNA, 5.8S rRNA, LSU-rRNA)"/>
    <property type="evidence" value="ECO:0007669"/>
    <property type="project" value="TreeGrafter"/>
</dbReference>
<evidence type="ECO:0000313" key="10">
    <source>
        <dbReference type="EMBL" id="AHB12452.1"/>
    </source>
</evidence>
<dbReference type="NCBIfam" id="TIGR01310">
    <property type="entry name" value="uL30_euk"/>
    <property type="match status" value="1"/>
</dbReference>
<organism evidence="10">
    <name type="scientific">Pantala flavescens</name>
    <name type="common">Wandering glider dragonfly</name>
    <name type="synonym">Libellula flavescens</name>
    <dbReference type="NCBI Taxonomy" id="185825"/>
    <lineage>
        <taxon>Eukaryota</taxon>
        <taxon>Metazoa</taxon>
        <taxon>Ecdysozoa</taxon>
        <taxon>Arthropoda</taxon>
        <taxon>Hexapoda</taxon>
        <taxon>Insecta</taxon>
        <taxon>Pterygota</taxon>
        <taxon>Palaeoptera</taxon>
        <taxon>Odonata</taxon>
        <taxon>Epiprocta</taxon>
        <taxon>Anisoptera</taxon>
        <taxon>Libelluloidea</taxon>
        <taxon>Libellulidae</taxon>
        <taxon>Pantala</taxon>
    </lineage>
</organism>
<accession>A0A0X7YAT8</accession>
<dbReference type="InterPro" id="IPR005998">
    <property type="entry name" value="Ribosomal_uL30_euk"/>
</dbReference>
<dbReference type="GO" id="GO:0003735">
    <property type="term" value="F:structural constituent of ribosome"/>
    <property type="evidence" value="ECO:0007669"/>
    <property type="project" value="TreeGrafter"/>
</dbReference>
<keyword evidence="3" id="KW-0687">Ribonucleoprotein</keyword>
<dbReference type="InterPro" id="IPR035808">
    <property type="entry name" value="Ribosomal_uL30_euk_arc"/>
</dbReference>
<evidence type="ECO:0000256" key="7">
    <source>
        <dbReference type="SAM" id="MobiDB-lite"/>
    </source>
</evidence>
<evidence type="ECO:0000256" key="3">
    <source>
        <dbReference type="ARBA" id="ARBA00023274"/>
    </source>
</evidence>
<feature type="domain" description="Large ribosomal subunit protein uL30 N-terminal eukaryotes" evidence="9">
    <location>
        <begin position="24"/>
        <end position="95"/>
    </location>
</feature>
<evidence type="ECO:0000256" key="2">
    <source>
        <dbReference type="ARBA" id="ARBA00022980"/>
    </source>
</evidence>
<dbReference type="FunFam" id="3.30.1390.20:FF:000003">
    <property type="entry name" value="60S ribosomal protein L7"/>
    <property type="match status" value="1"/>
</dbReference>
<dbReference type="InterPro" id="IPR016082">
    <property type="entry name" value="Ribosomal_uL30_ferredoxin-like"/>
</dbReference>
<dbReference type="PANTHER" id="PTHR11524:SF16">
    <property type="entry name" value="LARGE RIBOSOMAL SUBUNIT PROTEIN UL30"/>
    <property type="match status" value="1"/>
</dbReference>
<comment type="similarity">
    <text evidence="1">Belongs to the universal ribosomal protein uL30 family.</text>
</comment>
<feature type="domain" description="Large ribosomal subunit protein uL30-like ferredoxin-like fold" evidence="8">
    <location>
        <begin position="100"/>
        <end position="150"/>
    </location>
</feature>
<sequence>MADAAKVEKKQEKKATPSKKLPAVPESVLKRRKRRLEAKTSILRNNLKKKAAAIKTRKEIFKRAEKYVKEYRRRERDEIRLARQARNRKNYYIPAEPRLAFVIRIRGINQVSPKVRKVLQLFRLRQINNGIFLKLNKATLNMLRICEPYVTWGYPNLKSVRELVYKRGFAKINGQRIPITSNSIIEGRLGKMNIICMEDLIHEIFTVGKNFKYASNFLWPFKLNTPTGGWRKKTNHYVEGGDFGNREDKINQLLRRMV</sequence>
<feature type="compositionally biased region" description="Basic and acidic residues" evidence="7">
    <location>
        <begin position="1"/>
        <end position="15"/>
    </location>
</feature>
<dbReference type="Pfam" id="PF08079">
    <property type="entry name" value="Ribosomal_L30_N"/>
    <property type="match status" value="1"/>
</dbReference>
<dbReference type="CDD" id="cd01657">
    <property type="entry name" value="Ribosomal_L7_archeal_euk"/>
    <property type="match status" value="1"/>
</dbReference>
<proteinExistence type="evidence at transcript level"/>
<dbReference type="FunFam" id="3.30.1390.20:FF:000002">
    <property type="entry name" value="60S ribosomal protein L7"/>
    <property type="match status" value="1"/>
</dbReference>
<dbReference type="Gene3D" id="3.30.1390.20">
    <property type="entry name" value="Ribosomal protein L30, ferredoxin-like fold domain"/>
    <property type="match status" value="2"/>
</dbReference>
<dbReference type="SUPFAM" id="SSF55129">
    <property type="entry name" value="Ribosomal protein L30p/L7e"/>
    <property type="match status" value="1"/>
</dbReference>
<gene>
    <name evidence="10" type="primary">RPL7</name>
</gene>
<dbReference type="InterPro" id="IPR012988">
    <property type="entry name" value="Ribosomal_uL30_N_euk"/>
</dbReference>
<evidence type="ECO:0000256" key="4">
    <source>
        <dbReference type="ARBA" id="ARBA00040575"/>
    </source>
</evidence>
<keyword evidence="2 10" id="KW-0689">Ribosomal protein</keyword>
<evidence type="ECO:0000256" key="6">
    <source>
        <dbReference type="ARBA" id="ARBA00055388"/>
    </source>
</evidence>
<dbReference type="Pfam" id="PF00327">
    <property type="entry name" value="Ribosomal_L30"/>
    <property type="match status" value="1"/>
</dbReference>
<evidence type="ECO:0000259" key="8">
    <source>
        <dbReference type="Pfam" id="PF00327"/>
    </source>
</evidence>
<reference evidence="10" key="1">
    <citation type="submission" date="2013-01" db="EMBL/GenBank/DDBJ databases">
        <title>Cladistic View on Selection, Multiple Evolutionary Constrains at Different Category Levels in Ribosomal Proteins and its Significance to Medicine.</title>
        <authorList>
            <person name="Wu H."/>
            <person name="Liu Y."/>
            <person name="Wang Y."/>
            <person name="Lin J."/>
            <person name="Xie Q."/>
            <person name="Bu W."/>
        </authorList>
    </citation>
    <scope>NUCLEOTIDE SEQUENCE</scope>
</reference>
<dbReference type="GO" id="GO:0003723">
    <property type="term" value="F:RNA binding"/>
    <property type="evidence" value="ECO:0007669"/>
    <property type="project" value="InterPro"/>
</dbReference>
<protein>
    <recommendedName>
        <fullName evidence="4">Large ribosomal subunit protein uL30</fullName>
    </recommendedName>
    <alternativeName>
        <fullName evidence="5">60S ribosomal protein L7</fullName>
    </alternativeName>
</protein>